<keyword evidence="3" id="KW-1185">Reference proteome</keyword>
<dbReference type="AlphaFoldDB" id="A0A023AXA2"/>
<dbReference type="VEuPathDB" id="CryptoDB:GNI_176330"/>
<evidence type="ECO:0000313" key="3">
    <source>
        <dbReference type="Proteomes" id="UP000019763"/>
    </source>
</evidence>
<dbReference type="RefSeq" id="XP_011133410.1">
    <property type="nucleotide sequence ID" value="XM_011135108.1"/>
</dbReference>
<name>A0A023AXA2_GRENI</name>
<dbReference type="EMBL" id="AFNH02001326">
    <property type="protein sequence ID" value="EZG43339.1"/>
    <property type="molecule type" value="Genomic_DNA"/>
</dbReference>
<gene>
    <name evidence="2" type="ORF">GNI_176330</name>
</gene>
<dbReference type="Proteomes" id="UP000019763">
    <property type="component" value="Unassembled WGS sequence"/>
</dbReference>
<organism evidence="2 3">
    <name type="scientific">Gregarina niphandrodes</name>
    <name type="common">Septate eugregarine</name>
    <dbReference type="NCBI Taxonomy" id="110365"/>
    <lineage>
        <taxon>Eukaryota</taxon>
        <taxon>Sar</taxon>
        <taxon>Alveolata</taxon>
        <taxon>Apicomplexa</taxon>
        <taxon>Conoidasida</taxon>
        <taxon>Gregarinasina</taxon>
        <taxon>Eugregarinorida</taxon>
        <taxon>Gregarinidae</taxon>
        <taxon>Gregarina</taxon>
    </lineage>
</organism>
<dbReference type="GeneID" id="22915980"/>
<protein>
    <submittedName>
        <fullName evidence="2">Uncharacterized protein</fullName>
    </submittedName>
</protein>
<sequence>MFWRKEAPRKPLMSAAERKQKMEDERVAKLLREKAEAMAELDEYSKSRLVNTRDWNTPAPPMAEERKRELVSKVMQDTRRRNFHWKTNGRRRPRVRGLMSGSQWNCYIEDVWTHPENAVFHIVRLPEDRGLRQISFAGAKTKNSRVTTLELGDVPEQVLTPDDQFEVYVEENCVPYVCDMPNHFVVKKPQGGLKFDPNPPTYQEEMEAAKNVPDTIWTLEAKRLHPLWVKKQEELERLDERELERIQGKK</sequence>
<feature type="region of interest" description="Disordered" evidence="1">
    <location>
        <begin position="1"/>
        <end position="21"/>
    </location>
</feature>
<evidence type="ECO:0000256" key="1">
    <source>
        <dbReference type="SAM" id="MobiDB-lite"/>
    </source>
</evidence>
<accession>A0A023AXA2</accession>
<reference evidence="2" key="1">
    <citation type="submission" date="2013-12" db="EMBL/GenBank/DDBJ databases">
        <authorList>
            <person name="Omoto C.K."/>
            <person name="Sibley D."/>
            <person name="Venepally P."/>
            <person name="Hadjithomas M."/>
            <person name="Karamycheva S."/>
            <person name="Brunk B."/>
            <person name="Roos D."/>
            <person name="Caler E."/>
            <person name="Lorenzi H."/>
        </authorList>
    </citation>
    <scope>NUCLEOTIDE SEQUENCE</scope>
</reference>
<evidence type="ECO:0000313" key="2">
    <source>
        <dbReference type="EMBL" id="EZG43339.1"/>
    </source>
</evidence>
<comment type="caution">
    <text evidence="2">The sequence shown here is derived from an EMBL/GenBank/DDBJ whole genome shotgun (WGS) entry which is preliminary data.</text>
</comment>
<proteinExistence type="predicted"/>